<dbReference type="PROSITE" id="PS00166">
    <property type="entry name" value="ENOYL_COA_HYDRATASE"/>
    <property type="match status" value="1"/>
</dbReference>
<dbReference type="InterPro" id="IPR018376">
    <property type="entry name" value="Enoyl-CoA_hyd/isom_CS"/>
</dbReference>
<name>A0ABU9KB76_9BACI</name>
<dbReference type="InterPro" id="IPR014748">
    <property type="entry name" value="Enoyl-CoA_hydra_C"/>
</dbReference>
<reference evidence="4 5" key="1">
    <citation type="submission" date="2024-04" db="EMBL/GenBank/DDBJ databases">
        <title>Bacillus oryzaecorticis sp. nov., a moderately halophilic bacterium isolated from rice husks.</title>
        <authorList>
            <person name="Zhu H.-S."/>
        </authorList>
    </citation>
    <scope>NUCLEOTIDE SEQUENCE [LARGE SCALE GENOMIC DNA]</scope>
    <source>
        <strain evidence="4 5">ZC255</strain>
    </source>
</reference>
<evidence type="ECO:0000313" key="5">
    <source>
        <dbReference type="Proteomes" id="UP001389717"/>
    </source>
</evidence>
<dbReference type="Gene3D" id="3.90.226.10">
    <property type="entry name" value="2-enoyl-CoA Hydratase, Chain A, domain 1"/>
    <property type="match status" value="1"/>
</dbReference>
<organism evidence="4 5">
    <name type="scientific">Rossellomorea oryzaecorticis</name>
    <dbReference type="NCBI Taxonomy" id="1396505"/>
    <lineage>
        <taxon>Bacteria</taxon>
        <taxon>Bacillati</taxon>
        <taxon>Bacillota</taxon>
        <taxon>Bacilli</taxon>
        <taxon>Bacillales</taxon>
        <taxon>Bacillaceae</taxon>
        <taxon>Rossellomorea</taxon>
    </lineage>
</organism>
<dbReference type="InterPro" id="IPR029045">
    <property type="entry name" value="ClpP/crotonase-like_dom_sf"/>
</dbReference>
<dbReference type="Pfam" id="PF00378">
    <property type="entry name" value="ECH_1"/>
    <property type="match status" value="1"/>
</dbReference>
<comment type="caution">
    <text evidence="4">The sequence shown here is derived from an EMBL/GenBank/DDBJ whole genome shotgun (WGS) entry which is preliminary data.</text>
</comment>
<comment type="similarity">
    <text evidence="1 3">Belongs to the enoyl-CoA hydratase/isomerase family.</text>
</comment>
<dbReference type="CDD" id="cd06558">
    <property type="entry name" value="crotonase-like"/>
    <property type="match status" value="1"/>
</dbReference>
<protein>
    <submittedName>
        <fullName evidence="4">Enoyl-CoA hydratase-related protein</fullName>
    </submittedName>
</protein>
<dbReference type="SUPFAM" id="SSF52096">
    <property type="entry name" value="ClpP/crotonase"/>
    <property type="match status" value="1"/>
</dbReference>
<sequence>MESILLEQKGHTALITINRPEAMNAFNYDTLNELQQVVDSLRINPDVRVVIFTGSGEKAFSVGADLKERKTLTEAQVLRNVYKIGEVFQSVATLPQPTVAAMNGYAFGGGMELALACDFRIAAAGTSMGLTETSLAIIPGAGGTQRLPRLIGESKALELILTAKRLTSEEAHEIGLVTRVVSKDNFFEEVHSFIEPMLSNGPVALQQAKYAVKNGMNVDLQTGLQIERKAYEITIPTEDRVEALLAFSEKRKPEFKGK</sequence>
<dbReference type="PANTHER" id="PTHR11941:SF54">
    <property type="entry name" value="ENOYL-COA HYDRATASE, MITOCHONDRIAL"/>
    <property type="match status" value="1"/>
</dbReference>
<dbReference type="PANTHER" id="PTHR11941">
    <property type="entry name" value="ENOYL-COA HYDRATASE-RELATED"/>
    <property type="match status" value="1"/>
</dbReference>
<keyword evidence="2" id="KW-0456">Lyase</keyword>
<dbReference type="RefSeq" id="WP_341984619.1">
    <property type="nucleotide sequence ID" value="NZ_JBBYAF010000027.1"/>
</dbReference>
<dbReference type="Gene3D" id="1.10.12.10">
    <property type="entry name" value="Lyase 2-enoyl-coa Hydratase, Chain A, domain 2"/>
    <property type="match status" value="1"/>
</dbReference>
<dbReference type="Proteomes" id="UP001389717">
    <property type="component" value="Unassembled WGS sequence"/>
</dbReference>
<keyword evidence="5" id="KW-1185">Reference proteome</keyword>
<dbReference type="EMBL" id="JBBYAF010000027">
    <property type="protein sequence ID" value="MEL3973361.1"/>
    <property type="molecule type" value="Genomic_DNA"/>
</dbReference>
<evidence type="ECO:0000256" key="1">
    <source>
        <dbReference type="ARBA" id="ARBA00005254"/>
    </source>
</evidence>
<accession>A0ABU9KB76</accession>
<evidence type="ECO:0000256" key="3">
    <source>
        <dbReference type="RuleBase" id="RU003707"/>
    </source>
</evidence>
<proteinExistence type="inferred from homology"/>
<gene>
    <name evidence="4" type="ORF">AAEO50_13820</name>
</gene>
<evidence type="ECO:0000313" key="4">
    <source>
        <dbReference type="EMBL" id="MEL3973361.1"/>
    </source>
</evidence>
<dbReference type="InterPro" id="IPR001753">
    <property type="entry name" value="Enoyl-CoA_hydra/iso"/>
</dbReference>
<evidence type="ECO:0000256" key="2">
    <source>
        <dbReference type="ARBA" id="ARBA00023239"/>
    </source>
</evidence>